<evidence type="ECO:0000313" key="2">
    <source>
        <dbReference type="EMBL" id="VYS84308.1"/>
    </source>
</evidence>
<accession>A0A6N2RUV4</accession>
<name>A0A6N2RUV4_9BACT</name>
<proteinExistence type="predicted"/>
<sequence>MGIMKFFKKDKNQKEQQETEIQKIEFEKEQIQEVEIQNEKIQEREKPLNEKQKIINVTKKISKELNKEIQMNYKISKGTFEELLKKTKPYIEKEKISKTDILNILTAFFLEVKNKKEPLRIINTKNKKQFNITFKLTENEILYLYEICKRKNININESFFQVCNTKIGEMELPNKKPLLNLLLGCLYGTVSPTLEEKKLMENEIVLKTLNNLSSIGKNLNQLNKEIHINGYDNEKIKNFEKEITEISDNIKTIKDFFKRV</sequence>
<dbReference type="AlphaFoldDB" id="A0A6N2RUV4"/>
<protein>
    <submittedName>
        <fullName evidence="2">Uncharacterized protein</fullName>
    </submittedName>
</protein>
<feature type="coiled-coil region" evidence="1">
    <location>
        <begin position="7"/>
        <end position="51"/>
    </location>
</feature>
<organism evidence="2">
    <name type="scientific">Campylobacter ureolyticus</name>
    <dbReference type="NCBI Taxonomy" id="827"/>
    <lineage>
        <taxon>Bacteria</taxon>
        <taxon>Pseudomonadati</taxon>
        <taxon>Campylobacterota</taxon>
        <taxon>Epsilonproteobacteria</taxon>
        <taxon>Campylobacterales</taxon>
        <taxon>Campylobacteraceae</taxon>
        <taxon>Campylobacter</taxon>
    </lineage>
</organism>
<evidence type="ECO:0000256" key="1">
    <source>
        <dbReference type="SAM" id="Coils"/>
    </source>
</evidence>
<keyword evidence="1" id="KW-0175">Coiled coil</keyword>
<dbReference type="EMBL" id="CACRSK010000001">
    <property type="protein sequence ID" value="VYS84308.1"/>
    <property type="molecule type" value="Genomic_DNA"/>
</dbReference>
<gene>
    <name evidence="2" type="ORF">CULFYP111_00615</name>
</gene>
<dbReference type="RefSeq" id="WP_156847072.1">
    <property type="nucleotide sequence ID" value="NZ_CACRSK010000001.1"/>
</dbReference>
<reference evidence="2" key="1">
    <citation type="submission" date="2019-11" db="EMBL/GenBank/DDBJ databases">
        <authorList>
            <person name="Feng L."/>
        </authorList>
    </citation>
    <scope>NUCLEOTIDE SEQUENCE</scope>
    <source>
        <strain evidence="2">CUreolyticusLFYP111</strain>
    </source>
</reference>